<dbReference type="EMBL" id="FNNO01000007">
    <property type="protein sequence ID" value="SDW92206.1"/>
    <property type="molecule type" value="Genomic_DNA"/>
</dbReference>
<feature type="transmembrane region" description="Helical" evidence="10">
    <location>
        <begin position="656"/>
        <end position="675"/>
    </location>
</feature>
<keyword evidence="6 10" id="KW-0067">ATP-binding</keyword>
<dbReference type="PROSITE" id="PS00154">
    <property type="entry name" value="ATPASE_E1_E2"/>
    <property type="match status" value="1"/>
</dbReference>
<dbReference type="Pfam" id="PF00702">
    <property type="entry name" value="Hydrolase"/>
    <property type="match status" value="1"/>
</dbReference>
<keyword evidence="9 10" id="KW-0472">Membrane</keyword>
<dbReference type="InterPro" id="IPR023299">
    <property type="entry name" value="ATPase_P-typ_cyto_dom_N"/>
</dbReference>
<evidence type="ECO:0000256" key="8">
    <source>
        <dbReference type="ARBA" id="ARBA00022989"/>
    </source>
</evidence>
<keyword evidence="8 10" id="KW-1133">Transmembrane helix</keyword>
<dbReference type="Pfam" id="PF00122">
    <property type="entry name" value="E1-E2_ATPase"/>
    <property type="match status" value="1"/>
</dbReference>
<dbReference type="CDD" id="cd00371">
    <property type="entry name" value="HMA"/>
    <property type="match status" value="1"/>
</dbReference>
<comment type="caution">
    <text evidence="13">The sequence shown here is derived from an EMBL/GenBank/DDBJ whole genome shotgun (WGS) entry which is preliminary data.</text>
</comment>
<dbReference type="PRINTS" id="PR00119">
    <property type="entry name" value="CATATPASE"/>
</dbReference>
<dbReference type="NCBIfam" id="TIGR01494">
    <property type="entry name" value="ATPase_P-type"/>
    <property type="match status" value="1"/>
</dbReference>
<evidence type="ECO:0000256" key="7">
    <source>
        <dbReference type="ARBA" id="ARBA00022967"/>
    </source>
</evidence>
<dbReference type="PANTHER" id="PTHR43520">
    <property type="entry name" value="ATP7, ISOFORM B"/>
    <property type="match status" value="1"/>
</dbReference>
<dbReference type="AlphaFoldDB" id="A0A8X8IFI8"/>
<dbReference type="Gene3D" id="3.40.1110.10">
    <property type="entry name" value="Calcium-transporting ATPase, cytoplasmic domain N"/>
    <property type="match status" value="1"/>
</dbReference>
<evidence type="ECO:0000256" key="5">
    <source>
        <dbReference type="ARBA" id="ARBA00022741"/>
    </source>
</evidence>
<keyword evidence="7" id="KW-1278">Translocase</keyword>
<dbReference type="NCBIfam" id="TIGR01511">
    <property type="entry name" value="ATPase-IB1_Cu"/>
    <property type="match status" value="1"/>
</dbReference>
<dbReference type="InterPro" id="IPR027256">
    <property type="entry name" value="P-typ_ATPase_IB"/>
</dbReference>
<evidence type="ECO:0000256" key="6">
    <source>
        <dbReference type="ARBA" id="ARBA00022840"/>
    </source>
</evidence>
<evidence type="ECO:0000256" key="9">
    <source>
        <dbReference type="ARBA" id="ARBA00023136"/>
    </source>
</evidence>
<dbReference type="InterPro" id="IPR023214">
    <property type="entry name" value="HAD_sf"/>
</dbReference>
<evidence type="ECO:0000313" key="13">
    <source>
        <dbReference type="EMBL" id="SDW92206.1"/>
    </source>
</evidence>
<dbReference type="NCBIfam" id="TIGR01525">
    <property type="entry name" value="ATPase-IB_hvy"/>
    <property type="match status" value="1"/>
</dbReference>
<organism evidence="13 14">
    <name type="scientific">Hydrobacter penzbergensis</name>
    <dbReference type="NCBI Taxonomy" id="1235997"/>
    <lineage>
        <taxon>Bacteria</taxon>
        <taxon>Pseudomonadati</taxon>
        <taxon>Bacteroidota</taxon>
        <taxon>Chitinophagia</taxon>
        <taxon>Chitinophagales</taxon>
        <taxon>Chitinophagaceae</taxon>
        <taxon>Hydrobacter</taxon>
    </lineage>
</organism>
<dbReference type="SUPFAM" id="SSF56784">
    <property type="entry name" value="HAD-like"/>
    <property type="match status" value="1"/>
</dbReference>
<feature type="transmembrane region" description="Helical" evidence="10">
    <location>
        <begin position="681"/>
        <end position="700"/>
    </location>
</feature>
<feature type="domain" description="HMA" evidence="12">
    <location>
        <begin position="7"/>
        <end position="64"/>
    </location>
</feature>
<feature type="transmembrane region" description="Helical" evidence="10">
    <location>
        <begin position="173"/>
        <end position="192"/>
    </location>
</feature>
<proteinExistence type="inferred from homology"/>
<sequence>MEKVNWKVEGMSCTNCALTVDKFLQGKGMQQVKVNFVGGDVSFEIGNGTSKQELEKGIEGLGYHVLNGEGAKSKGSKKLFRNHLQRFTWCIIFTAPLMLHMIPGIHIHFLMNPYVQLALTIPVFVIGMDFFGRSAIKSLLKGIPNMNVLIALGSIAAFVYSLYGTLTGQAEQYLFYETAAAIITLVFLGNWLEDKSVETTQAALKKLAVSQKVMANMIAYDEQHQEHIFPVESASLKVGDLVLIKSGEPVPMDSKILWGEANVNEAIVTGESIPVEKKMNDLLIGGSVVESGTLKAYITAVGEDTVLANILKLVREAQTEKPPVQQLADKISAIFVPTVLSIALLAFLGNYFFGHQPFSSSLLRSIAVLVIACPCAMGLATPAAIAVGLGRAARNGVLFKNARSLELFKSIRQVVFDKTGTLTTGQFIIAGFHATGDADDFKRIVFSLEKYSNHPIARAITKEWKVKDDIRWSKIEEIKGLGMQATDKEGNQYLAGSYKAAAAHTGDDKHNIYLLRNNELLGWIDVSDEIRPEAASVIAALKARGMTTILLSGDRKEKCEQVAAQLGIDQVIAEQTPQQKLDQISAFNAKAPTAMVGDGINDAPALAKATVGISLSDASHVAMQSAQVVLMNHGLKNLPLALGLGRHTYITIKENLFWAFAYNIVAIPVAALGFLNPTFGALVMGLSDVVLAINSVRLNFKKVA</sequence>
<dbReference type="InterPro" id="IPR006121">
    <property type="entry name" value="HMA_dom"/>
</dbReference>
<dbReference type="InterPro" id="IPR036412">
    <property type="entry name" value="HAD-like_sf"/>
</dbReference>
<reference evidence="13 14" key="1">
    <citation type="submission" date="2016-10" db="EMBL/GenBank/DDBJ databases">
        <authorList>
            <person name="Varghese N."/>
            <person name="Submissions S."/>
        </authorList>
    </citation>
    <scope>NUCLEOTIDE SEQUENCE [LARGE SCALE GENOMIC DNA]</scope>
    <source>
        <strain evidence="13 14">DSM 25353</strain>
    </source>
</reference>
<evidence type="ECO:0000256" key="3">
    <source>
        <dbReference type="ARBA" id="ARBA00022692"/>
    </source>
</evidence>
<evidence type="ECO:0000313" key="14">
    <source>
        <dbReference type="Proteomes" id="UP000198711"/>
    </source>
</evidence>
<dbReference type="InterPro" id="IPR017969">
    <property type="entry name" value="Heavy-metal-associated_CS"/>
</dbReference>
<keyword evidence="10" id="KW-1003">Cell membrane</keyword>
<evidence type="ECO:0000259" key="11">
    <source>
        <dbReference type="Pfam" id="PF00122"/>
    </source>
</evidence>
<gene>
    <name evidence="13" type="ORF">SAMN05444410_10751</name>
</gene>
<evidence type="ECO:0000256" key="1">
    <source>
        <dbReference type="ARBA" id="ARBA00004127"/>
    </source>
</evidence>
<dbReference type="InterPro" id="IPR036163">
    <property type="entry name" value="HMA_dom_sf"/>
</dbReference>
<dbReference type="Pfam" id="PF00403">
    <property type="entry name" value="HMA"/>
    <property type="match status" value="1"/>
</dbReference>
<dbReference type="GO" id="GO:0055070">
    <property type="term" value="P:copper ion homeostasis"/>
    <property type="evidence" value="ECO:0007669"/>
    <property type="project" value="TreeGrafter"/>
</dbReference>
<feature type="transmembrane region" description="Helical" evidence="10">
    <location>
        <begin position="365"/>
        <end position="390"/>
    </location>
</feature>
<dbReference type="Gene3D" id="3.40.50.1000">
    <property type="entry name" value="HAD superfamily/HAD-like"/>
    <property type="match status" value="1"/>
</dbReference>
<dbReference type="NCBIfam" id="TIGR01512">
    <property type="entry name" value="ATPase-IB2_Cd"/>
    <property type="match status" value="1"/>
</dbReference>
<keyword evidence="5 10" id="KW-0547">Nucleotide-binding</keyword>
<dbReference type="GO" id="GO:0005524">
    <property type="term" value="F:ATP binding"/>
    <property type="evidence" value="ECO:0007669"/>
    <property type="project" value="UniProtKB-UniRule"/>
</dbReference>
<evidence type="ECO:0000256" key="4">
    <source>
        <dbReference type="ARBA" id="ARBA00022723"/>
    </source>
</evidence>
<feature type="transmembrane region" description="Helical" evidence="10">
    <location>
        <begin position="148"/>
        <end position="167"/>
    </location>
</feature>
<dbReference type="InterPro" id="IPR008250">
    <property type="entry name" value="ATPase_P-typ_transduc_dom_A_sf"/>
</dbReference>
<dbReference type="PRINTS" id="PR00943">
    <property type="entry name" value="CUATPASE"/>
</dbReference>
<dbReference type="GO" id="GO:0005886">
    <property type="term" value="C:plasma membrane"/>
    <property type="evidence" value="ECO:0007669"/>
    <property type="project" value="UniProtKB-SubCell"/>
</dbReference>
<comment type="subcellular location">
    <subcellularLocation>
        <location evidence="10">Cell membrane</location>
    </subcellularLocation>
    <subcellularLocation>
        <location evidence="1">Endomembrane system</location>
        <topology evidence="1">Multi-pass membrane protein</topology>
    </subcellularLocation>
</comment>
<comment type="similarity">
    <text evidence="2 10">Belongs to the cation transport ATPase (P-type) (TC 3.A.3) family. Type IB subfamily.</text>
</comment>
<dbReference type="SUPFAM" id="SSF55008">
    <property type="entry name" value="HMA, heavy metal-associated domain"/>
    <property type="match status" value="1"/>
</dbReference>
<dbReference type="RefSeq" id="WP_092723705.1">
    <property type="nucleotide sequence ID" value="NZ_FNNO01000007.1"/>
</dbReference>
<dbReference type="GO" id="GO:0012505">
    <property type="term" value="C:endomembrane system"/>
    <property type="evidence" value="ECO:0007669"/>
    <property type="project" value="UniProtKB-SubCell"/>
</dbReference>
<keyword evidence="4 10" id="KW-0479">Metal-binding</keyword>
<dbReference type="InterPro" id="IPR059000">
    <property type="entry name" value="ATPase_P-type_domA"/>
</dbReference>
<dbReference type="SUPFAM" id="SSF81665">
    <property type="entry name" value="Calcium ATPase, transmembrane domain M"/>
    <property type="match status" value="1"/>
</dbReference>
<dbReference type="GO" id="GO:0005507">
    <property type="term" value="F:copper ion binding"/>
    <property type="evidence" value="ECO:0007669"/>
    <property type="project" value="TreeGrafter"/>
</dbReference>
<feature type="domain" description="P-type ATPase A" evidence="11">
    <location>
        <begin position="224"/>
        <end position="314"/>
    </location>
</feature>
<dbReference type="Proteomes" id="UP000198711">
    <property type="component" value="Unassembled WGS sequence"/>
</dbReference>
<dbReference type="GO" id="GO:0043682">
    <property type="term" value="F:P-type divalent copper transporter activity"/>
    <property type="evidence" value="ECO:0007669"/>
    <property type="project" value="TreeGrafter"/>
</dbReference>
<keyword evidence="3 10" id="KW-0812">Transmembrane</keyword>
<dbReference type="InterPro" id="IPR018303">
    <property type="entry name" value="ATPase_P-typ_P_site"/>
</dbReference>
<accession>A0A8X8IFI8</accession>
<evidence type="ECO:0000256" key="10">
    <source>
        <dbReference type="RuleBase" id="RU362081"/>
    </source>
</evidence>
<dbReference type="Gene3D" id="3.30.70.100">
    <property type="match status" value="1"/>
</dbReference>
<evidence type="ECO:0000256" key="2">
    <source>
        <dbReference type="ARBA" id="ARBA00006024"/>
    </source>
</evidence>
<dbReference type="SUPFAM" id="SSF81653">
    <property type="entry name" value="Calcium ATPase, transduction domain A"/>
    <property type="match status" value="1"/>
</dbReference>
<dbReference type="PANTHER" id="PTHR43520:SF8">
    <property type="entry name" value="P-TYPE CU(+) TRANSPORTER"/>
    <property type="match status" value="1"/>
</dbReference>
<name>A0A8X8IFI8_9BACT</name>
<dbReference type="InterPro" id="IPR023298">
    <property type="entry name" value="ATPase_P-typ_TM_dom_sf"/>
</dbReference>
<protein>
    <submittedName>
        <fullName evidence="13">Cu+-exporting ATPase</fullName>
    </submittedName>
</protein>
<feature type="transmembrane region" description="Helical" evidence="10">
    <location>
        <begin position="115"/>
        <end position="136"/>
    </location>
</feature>
<dbReference type="Gene3D" id="2.70.150.10">
    <property type="entry name" value="Calcium-transporting ATPase, cytoplasmic transduction domain A"/>
    <property type="match status" value="1"/>
</dbReference>
<dbReference type="PROSITE" id="PS01047">
    <property type="entry name" value="HMA_1"/>
    <property type="match status" value="1"/>
</dbReference>
<keyword evidence="14" id="KW-1185">Reference proteome</keyword>
<evidence type="ECO:0000259" key="12">
    <source>
        <dbReference type="Pfam" id="PF00403"/>
    </source>
</evidence>
<dbReference type="GO" id="GO:0016887">
    <property type="term" value="F:ATP hydrolysis activity"/>
    <property type="evidence" value="ECO:0007669"/>
    <property type="project" value="InterPro"/>
</dbReference>
<feature type="transmembrane region" description="Helical" evidence="10">
    <location>
        <begin position="331"/>
        <end position="353"/>
    </location>
</feature>
<feature type="transmembrane region" description="Helical" evidence="10">
    <location>
        <begin position="87"/>
        <end position="109"/>
    </location>
</feature>
<dbReference type="InterPro" id="IPR001757">
    <property type="entry name" value="P_typ_ATPase"/>
</dbReference>